<dbReference type="AlphaFoldDB" id="A0ABD0Y0T9"/>
<feature type="region of interest" description="Disordered" evidence="1">
    <location>
        <begin position="364"/>
        <end position="414"/>
    </location>
</feature>
<feature type="region of interest" description="Disordered" evidence="1">
    <location>
        <begin position="203"/>
        <end position="242"/>
    </location>
</feature>
<evidence type="ECO:0000313" key="2">
    <source>
        <dbReference type="EMBL" id="KAL1116787.1"/>
    </source>
</evidence>
<reference evidence="2 3" key="1">
    <citation type="submission" date="2024-07" db="EMBL/GenBank/DDBJ databases">
        <title>Chromosome-level genome assembly of the water stick insect Ranatra chinensis (Heteroptera: Nepidae).</title>
        <authorList>
            <person name="Liu X."/>
        </authorList>
    </citation>
    <scope>NUCLEOTIDE SEQUENCE [LARGE SCALE GENOMIC DNA]</scope>
    <source>
        <strain evidence="2">Cailab_2021Rc</strain>
        <tissue evidence="2">Muscle</tissue>
    </source>
</reference>
<feature type="compositionally biased region" description="Polar residues" evidence="1">
    <location>
        <begin position="221"/>
        <end position="242"/>
    </location>
</feature>
<dbReference type="EMBL" id="JBFDAA010000017">
    <property type="protein sequence ID" value="KAL1116787.1"/>
    <property type="molecule type" value="Genomic_DNA"/>
</dbReference>
<proteinExistence type="predicted"/>
<protein>
    <submittedName>
        <fullName evidence="2">Uncharacterized protein</fullName>
    </submittedName>
</protein>
<comment type="caution">
    <text evidence="2">The sequence shown here is derived from an EMBL/GenBank/DDBJ whole genome shotgun (WGS) entry which is preliminary data.</text>
</comment>
<name>A0ABD0Y0T9_9HEMI</name>
<evidence type="ECO:0000256" key="1">
    <source>
        <dbReference type="SAM" id="MobiDB-lite"/>
    </source>
</evidence>
<gene>
    <name evidence="2" type="ORF">AAG570_005259</name>
</gene>
<accession>A0ABD0Y0T9</accession>
<sequence length="414" mass="47619">MAGSEELKEMDVYNQILLESKMLDFKMANLQSNISGKKMYNMLPWVKERNKLKIELVFSKIKLSMAKKEMRDEEDKIRLFKDISNQRVQKTIVKFAQMMISRDEAYKKFDDQKNVNSEASEQLASRAKNAVAHVKERAERYQAKTEFLSTALSSPSALRKSITDMKDPTFNPFRLSEPPLALMKLLELGRVRSPIKKVAALTAAGSEKIQNEETSAKPAEKQSSLQIENTPSDVVTPATISPNPLNESTRQAYFDNIIEMSPDYFINRKHSELQKSGDNLIVSKNLTNNVYKILSHGGNHVPDEQFGTYVAIMKTYFSRLPSPLSEKKKLRILKRGVTPYFYERICVFDPISVDAFLERGRRVQRQKDHMSTYQPPPPVRKDTLEPDLAYRTRRRDSRPRHRSSQPQGEILILP</sequence>
<feature type="compositionally biased region" description="Basic and acidic residues" evidence="1">
    <location>
        <begin position="379"/>
        <end position="390"/>
    </location>
</feature>
<dbReference type="Proteomes" id="UP001558652">
    <property type="component" value="Unassembled WGS sequence"/>
</dbReference>
<evidence type="ECO:0000313" key="3">
    <source>
        <dbReference type="Proteomes" id="UP001558652"/>
    </source>
</evidence>
<feature type="compositionally biased region" description="Basic residues" evidence="1">
    <location>
        <begin position="391"/>
        <end position="403"/>
    </location>
</feature>
<keyword evidence="3" id="KW-1185">Reference proteome</keyword>
<feature type="compositionally biased region" description="Basic and acidic residues" evidence="1">
    <location>
        <begin position="209"/>
        <end position="220"/>
    </location>
</feature>
<organism evidence="2 3">
    <name type="scientific">Ranatra chinensis</name>
    <dbReference type="NCBI Taxonomy" id="642074"/>
    <lineage>
        <taxon>Eukaryota</taxon>
        <taxon>Metazoa</taxon>
        <taxon>Ecdysozoa</taxon>
        <taxon>Arthropoda</taxon>
        <taxon>Hexapoda</taxon>
        <taxon>Insecta</taxon>
        <taxon>Pterygota</taxon>
        <taxon>Neoptera</taxon>
        <taxon>Paraneoptera</taxon>
        <taxon>Hemiptera</taxon>
        <taxon>Heteroptera</taxon>
        <taxon>Panheteroptera</taxon>
        <taxon>Nepomorpha</taxon>
        <taxon>Nepidae</taxon>
        <taxon>Ranatrinae</taxon>
        <taxon>Ranatra</taxon>
    </lineage>
</organism>